<evidence type="ECO:0000313" key="3">
    <source>
        <dbReference type="EMBL" id="PJE96470.1"/>
    </source>
</evidence>
<name>A0A2M8LWY2_9ACTN</name>
<protein>
    <recommendedName>
        <fullName evidence="2">LytR/CpsA/Psr regulator C-terminal domain-containing protein</fullName>
    </recommendedName>
</protein>
<dbReference type="RefSeq" id="WP_100202962.1">
    <property type="nucleotide sequence ID" value="NZ_PGGW01000058.1"/>
</dbReference>
<dbReference type="Gene3D" id="3.30.70.2390">
    <property type="match status" value="1"/>
</dbReference>
<keyword evidence="4" id="KW-1185">Reference proteome</keyword>
<dbReference type="EMBL" id="PGGW01000058">
    <property type="protein sequence ID" value="PJE96470.1"/>
    <property type="molecule type" value="Genomic_DNA"/>
</dbReference>
<dbReference type="InterPro" id="IPR027381">
    <property type="entry name" value="LytR/CpsA/Psr_C"/>
</dbReference>
<evidence type="ECO:0000256" key="1">
    <source>
        <dbReference type="SAM" id="MobiDB-lite"/>
    </source>
</evidence>
<feature type="domain" description="LytR/CpsA/Psr regulator C-terminal" evidence="2">
    <location>
        <begin position="126"/>
        <end position="216"/>
    </location>
</feature>
<feature type="compositionally biased region" description="Low complexity" evidence="1">
    <location>
        <begin position="76"/>
        <end position="119"/>
    </location>
</feature>
<reference evidence="3 4" key="1">
    <citation type="submission" date="2017-11" db="EMBL/GenBank/DDBJ databases">
        <title>Streptomyces carmine sp. nov., a novel actinomycete isolated from Sophora alopecuroides in Xinjiang, China.</title>
        <authorList>
            <person name="Wang Y."/>
            <person name="Luo X."/>
            <person name="Wan C."/>
            <person name="Zhang L."/>
        </authorList>
    </citation>
    <scope>NUCLEOTIDE SEQUENCE [LARGE SCALE GENOMIC DNA]</scope>
    <source>
        <strain evidence="3 4">TRM SA0054</strain>
    </source>
</reference>
<evidence type="ECO:0000259" key="2">
    <source>
        <dbReference type="Pfam" id="PF13399"/>
    </source>
</evidence>
<sequence>MSMLTPPGMGGRYRVTGNRYPRMRRPRRRGRIVVATTAAVTAVGVLSWGTVQLVDVFTDGRHTVRTAAAGQGCVPGGTATPTTPTTPGTGTAGTAGEKGNAKGAGRTARPTPTPTRTGAPPRPAAVTVNVYNATTRAGLAKKTADELRKRGFKVGEVANAPASLDKKVKETGLLMGAPAAYRTGAFDVLLTQLPGAVVRPVDRKGGEVDLVLGDAFRALAAEPAARKALTALASPSPSPSPSC</sequence>
<dbReference type="Pfam" id="PF13399">
    <property type="entry name" value="LytR_C"/>
    <property type="match status" value="1"/>
</dbReference>
<evidence type="ECO:0000313" key="4">
    <source>
        <dbReference type="Proteomes" id="UP000230407"/>
    </source>
</evidence>
<proteinExistence type="predicted"/>
<gene>
    <name evidence="3" type="ORF">CUT44_18410</name>
</gene>
<organism evidence="3 4">
    <name type="scientific">Streptomyces carminius</name>
    <dbReference type="NCBI Taxonomy" id="2665496"/>
    <lineage>
        <taxon>Bacteria</taxon>
        <taxon>Bacillati</taxon>
        <taxon>Actinomycetota</taxon>
        <taxon>Actinomycetes</taxon>
        <taxon>Kitasatosporales</taxon>
        <taxon>Streptomycetaceae</taxon>
        <taxon>Streptomyces</taxon>
    </lineage>
</organism>
<feature type="region of interest" description="Disordered" evidence="1">
    <location>
        <begin position="75"/>
        <end position="123"/>
    </location>
</feature>
<accession>A0A2M8LWY2</accession>
<comment type="caution">
    <text evidence="3">The sequence shown here is derived from an EMBL/GenBank/DDBJ whole genome shotgun (WGS) entry which is preliminary data.</text>
</comment>
<dbReference type="Proteomes" id="UP000230407">
    <property type="component" value="Unassembled WGS sequence"/>
</dbReference>
<dbReference type="AlphaFoldDB" id="A0A2M8LWY2"/>